<proteinExistence type="predicted"/>
<sequence length="101" mass="11521">MAMVLNNFDFEFEGHPDDVGMQTGATIHTMNGLNMRLRRRSTDEPPEKSSGWWTKQHLKRGLNANGRPYDSEEEAAWSANEDVDRMTRSALNALPKEQEAK</sequence>
<accession>A0A7S0FSD6</accession>
<dbReference type="EMBL" id="HBEJ01016881">
    <property type="protein sequence ID" value="CAD8378102.1"/>
    <property type="molecule type" value="Transcribed_RNA"/>
</dbReference>
<gene>
    <name evidence="2" type="ORF">MPOL1434_LOCUS9860</name>
</gene>
<name>A0A7S0FSD6_9STRA</name>
<evidence type="ECO:0000313" key="2">
    <source>
        <dbReference type="EMBL" id="CAD8378102.1"/>
    </source>
</evidence>
<organism evidence="2">
    <name type="scientific">Minutocellus polymorphus</name>
    <dbReference type="NCBI Taxonomy" id="265543"/>
    <lineage>
        <taxon>Eukaryota</taxon>
        <taxon>Sar</taxon>
        <taxon>Stramenopiles</taxon>
        <taxon>Ochrophyta</taxon>
        <taxon>Bacillariophyta</taxon>
        <taxon>Mediophyceae</taxon>
        <taxon>Cymatosirophycidae</taxon>
        <taxon>Cymatosirales</taxon>
        <taxon>Cymatosiraceae</taxon>
        <taxon>Minutocellus</taxon>
    </lineage>
</organism>
<evidence type="ECO:0000256" key="1">
    <source>
        <dbReference type="SAM" id="MobiDB-lite"/>
    </source>
</evidence>
<reference evidence="2" key="1">
    <citation type="submission" date="2021-01" db="EMBL/GenBank/DDBJ databases">
        <authorList>
            <person name="Corre E."/>
            <person name="Pelletier E."/>
            <person name="Niang G."/>
            <person name="Scheremetjew M."/>
            <person name="Finn R."/>
            <person name="Kale V."/>
            <person name="Holt S."/>
            <person name="Cochrane G."/>
            <person name="Meng A."/>
            <person name="Brown T."/>
            <person name="Cohen L."/>
        </authorList>
    </citation>
    <scope>NUCLEOTIDE SEQUENCE</scope>
    <source>
        <strain evidence="2">CCMP3303</strain>
    </source>
</reference>
<protein>
    <submittedName>
        <fullName evidence="2">Uncharacterized protein</fullName>
    </submittedName>
</protein>
<dbReference type="AlphaFoldDB" id="A0A7S0FSD6"/>
<feature type="region of interest" description="Disordered" evidence="1">
    <location>
        <begin position="62"/>
        <end position="83"/>
    </location>
</feature>